<dbReference type="Gene3D" id="1.10.555.10">
    <property type="entry name" value="Rho GTPase activation protein"/>
    <property type="match status" value="1"/>
</dbReference>
<reference evidence="3" key="1">
    <citation type="submission" date="2022-11" db="UniProtKB">
        <authorList>
            <consortium name="WormBaseParasite"/>
        </authorList>
    </citation>
    <scope>IDENTIFICATION</scope>
</reference>
<name>A0A914GR08_GLORO</name>
<evidence type="ECO:0000259" key="1">
    <source>
        <dbReference type="PROSITE" id="PS50238"/>
    </source>
</evidence>
<dbReference type="PROSITE" id="PS50238">
    <property type="entry name" value="RHOGAP"/>
    <property type="match status" value="1"/>
</dbReference>
<dbReference type="Proteomes" id="UP000887572">
    <property type="component" value="Unplaced"/>
</dbReference>
<dbReference type="AlphaFoldDB" id="A0A914GR08"/>
<dbReference type="SMART" id="SM00324">
    <property type="entry name" value="RhoGAP"/>
    <property type="match status" value="1"/>
</dbReference>
<dbReference type="InterPro" id="IPR039767">
    <property type="entry name" value="RALBP1"/>
</dbReference>
<evidence type="ECO:0000313" key="2">
    <source>
        <dbReference type="Proteomes" id="UP000887572"/>
    </source>
</evidence>
<dbReference type="GO" id="GO:0031267">
    <property type="term" value="F:small GTPase binding"/>
    <property type="evidence" value="ECO:0007669"/>
    <property type="project" value="InterPro"/>
</dbReference>
<dbReference type="PANTHER" id="PTHR12783:SF5">
    <property type="entry name" value="RALA-BINDING PROTEIN 1"/>
    <property type="match status" value="1"/>
</dbReference>
<dbReference type="Pfam" id="PF00620">
    <property type="entry name" value="RhoGAP"/>
    <property type="match status" value="1"/>
</dbReference>
<dbReference type="InterPro" id="IPR008936">
    <property type="entry name" value="Rho_GTPase_activation_prot"/>
</dbReference>
<keyword evidence="2" id="KW-1185">Reference proteome</keyword>
<protein>
    <submittedName>
        <fullName evidence="3">Rho-GAP domain-containing protein</fullName>
    </submittedName>
</protein>
<feature type="domain" description="Rho-GAP" evidence="1">
    <location>
        <begin position="37"/>
        <end position="237"/>
    </location>
</feature>
<dbReference type="WBParaSite" id="Gr19_v10_g10504.t1">
    <property type="protein sequence ID" value="Gr19_v10_g10504.t1"/>
    <property type="gene ID" value="Gr19_v10_g10504"/>
</dbReference>
<dbReference type="PANTHER" id="PTHR12783">
    <property type="entry name" value="RALA BINDING PROTEIN 1 RALBP1"/>
    <property type="match status" value="1"/>
</dbReference>
<dbReference type="GO" id="GO:0005096">
    <property type="term" value="F:GTPase activator activity"/>
    <property type="evidence" value="ECO:0007669"/>
    <property type="project" value="InterPro"/>
</dbReference>
<dbReference type="SUPFAM" id="SSF48350">
    <property type="entry name" value="GTPase activation domain, GAP"/>
    <property type="match status" value="1"/>
</dbReference>
<dbReference type="GO" id="GO:0007264">
    <property type="term" value="P:small GTPase-mediated signal transduction"/>
    <property type="evidence" value="ECO:0007669"/>
    <property type="project" value="InterPro"/>
</dbReference>
<evidence type="ECO:0000313" key="3">
    <source>
        <dbReference type="WBParaSite" id="Gr19_v10_g10504.t1"/>
    </source>
</evidence>
<accession>A0A914GR08</accession>
<proteinExistence type="predicted"/>
<sequence length="237" mass="26195">MHLFGRKGKKVGGIVGKTGKEVAQQQQRLLQLRVLGVPLAQAVRNNPSYDGVPVPAVVRECLDFISLYGLQVEGVYRVSSPKSRLDDLEKLTNDGRMDQIVFQDAHEAAGLLKRFLHQLPENILTPQLSHRFDREANECQCVDLCRCSAAVRLKELLLQLPSENFHLLAFVFRNVQLVIQKESANKMSLPAMGVLLQAMLDLPRNVVKLFITNAAGPTTEGGPSSTVQLFDSVDIGP</sequence>
<organism evidence="2 3">
    <name type="scientific">Globodera rostochiensis</name>
    <name type="common">Golden nematode worm</name>
    <name type="synonym">Heterodera rostochiensis</name>
    <dbReference type="NCBI Taxonomy" id="31243"/>
    <lineage>
        <taxon>Eukaryota</taxon>
        <taxon>Metazoa</taxon>
        <taxon>Ecdysozoa</taxon>
        <taxon>Nematoda</taxon>
        <taxon>Chromadorea</taxon>
        <taxon>Rhabditida</taxon>
        <taxon>Tylenchina</taxon>
        <taxon>Tylenchomorpha</taxon>
        <taxon>Tylenchoidea</taxon>
        <taxon>Heteroderidae</taxon>
        <taxon>Heteroderinae</taxon>
        <taxon>Globodera</taxon>
    </lineage>
</organism>
<dbReference type="InterPro" id="IPR000198">
    <property type="entry name" value="RhoGAP_dom"/>
</dbReference>